<keyword evidence="2" id="KW-0732">Signal</keyword>
<protein>
    <submittedName>
        <fullName evidence="3">Uncharacterized protein</fullName>
    </submittedName>
</protein>
<organism evidence="3 4">
    <name type="scientific">Clohesyomyces aquaticus</name>
    <dbReference type="NCBI Taxonomy" id="1231657"/>
    <lineage>
        <taxon>Eukaryota</taxon>
        <taxon>Fungi</taxon>
        <taxon>Dikarya</taxon>
        <taxon>Ascomycota</taxon>
        <taxon>Pezizomycotina</taxon>
        <taxon>Dothideomycetes</taxon>
        <taxon>Pleosporomycetidae</taxon>
        <taxon>Pleosporales</taxon>
        <taxon>Lindgomycetaceae</taxon>
        <taxon>Clohesyomyces</taxon>
    </lineage>
</organism>
<feature type="chain" id="PRO_5012666161" evidence="2">
    <location>
        <begin position="21"/>
        <end position="214"/>
    </location>
</feature>
<reference evidence="3 4" key="1">
    <citation type="submission" date="2016-07" db="EMBL/GenBank/DDBJ databases">
        <title>Pervasive Adenine N6-methylation of Active Genes in Fungi.</title>
        <authorList>
            <consortium name="DOE Joint Genome Institute"/>
            <person name="Mondo S.J."/>
            <person name="Dannebaum R.O."/>
            <person name="Kuo R.C."/>
            <person name="Labutti K."/>
            <person name="Haridas S."/>
            <person name="Kuo A."/>
            <person name="Salamov A."/>
            <person name="Ahrendt S.R."/>
            <person name="Lipzen A."/>
            <person name="Sullivan W."/>
            <person name="Andreopoulos W.B."/>
            <person name="Clum A."/>
            <person name="Lindquist E."/>
            <person name="Daum C."/>
            <person name="Ramamoorthy G.K."/>
            <person name="Gryganskyi A."/>
            <person name="Culley D."/>
            <person name="Magnuson J.K."/>
            <person name="James T.Y."/>
            <person name="O'Malley M.A."/>
            <person name="Stajich J.E."/>
            <person name="Spatafora J.W."/>
            <person name="Visel A."/>
            <person name="Grigoriev I.V."/>
        </authorList>
    </citation>
    <scope>NUCLEOTIDE SEQUENCE [LARGE SCALE GENOMIC DNA]</scope>
    <source>
        <strain evidence="3 4">CBS 115471</strain>
    </source>
</reference>
<evidence type="ECO:0000313" key="3">
    <source>
        <dbReference type="EMBL" id="ORY19376.1"/>
    </source>
</evidence>
<evidence type="ECO:0000256" key="2">
    <source>
        <dbReference type="SAM" id="SignalP"/>
    </source>
</evidence>
<evidence type="ECO:0000313" key="4">
    <source>
        <dbReference type="Proteomes" id="UP000193144"/>
    </source>
</evidence>
<feature type="region of interest" description="Disordered" evidence="1">
    <location>
        <begin position="66"/>
        <end position="106"/>
    </location>
</feature>
<name>A0A1Y2AA53_9PLEO</name>
<evidence type="ECO:0000256" key="1">
    <source>
        <dbReference type="SAM" id="MobiDB-lite"/>
    </source>
</evidence>
<dbReference type="OrthoDB" id="3791297at2759"/>
<feature type="compositionally biased region" description="Basic and acidic residues" evidence="1">
    <location>
        <begin position="79"/>
        <end position="94"/>
    </location>
</feature>
<sequence length="214" mass="23735">MYYSIIIYFSLSVGAISASANLTSYPPSTLQVSQKDGLVFAFAYNGTANSIPASLECMKAPYIQRGSADGGGEQTEAQRQNENETTEKKAKELSPEDDENYELDDSGCPDLAKNFFPCEDCGGRDEHWRCKGDPEDDNRWVGCPCREPDWEANPNPPGLVRPHYREHQEALRDHHNLPDEEVSDVSRAPSPTVLVHLELPSATITVLPYFLAKG</sequence>
<dbReference type="EMBL" id="MCFA01000002">
    <property type="protein sequence ID" value="ORY19376.1"/>
    <property type="molecule type" value="Genomic_DNA"/>
</dbReference>
<dbReference type="AlphaFoldDB" id="A0A1Y2AA53"/>
<comment type="caution">
    <text evidence="3">The sequence shown here is derived from an EMBL/GenBank/DDBJ whole genome shotgun (WGS) entry which is preliminary data.</text>
</comment>
<feature type="signal peptide" evidence="2">
    <location>
        <begin position="1"/>
        <end position="20"/>
    </location>
</feature>
<keyword evidence="4" id="KW-1185">Reference proteome</keyword>
<dbReference type="Proteomes" id="UP000193144">
    <property type="component" value="Unassembled WGS sequence"/>
</dbReference>
<accession>A0A1Y2AA53</accession>
<proteinExistence type="predicted"/>
<feature type="compositionally biased region" description="Acidic residues" evidence="1">
    <location>
        <begin position="95"/>
        <end position="106"/>
    </location>
</feature>
<gene>
    <name evidence="3" type="ORF">BCR34DRAFT_127203</name>
</gene>